<accession>A0ABV6Z486</accession>
<dbReference type="InterPro" id="IPR029058">
    <property type="entry name" value="AB_hydrolase_fold"/>
</dbReference>
<name>A0ABV6Z486_UNCC1</name>
<protein>
    <submittedName>
        <fullName evidence="2">Esterase/lipase family protein</fullName>
    </submittedName>
</protein>
<comment type="caution">
    <text evidence="2">The sequence shown here is derived from an EMBL/GenBank/DDBJ whole genome shotgun (WGS) entry which is preliminary data.</text>
</comment>
<gene>
    <name evidence="2" type="ORF">ACFL27_23870</name>
</gene>
<evidence type="ECO:0000313" key="2">
    <source>
        <dbReference type="EMBL" id="MFC1853248.1"/>
    </source>
</evidence>
<dbReference type="InterPro" id="IPR000073">
    <property type="entry name" value="AB_hydrolase_1"/>
</dbReference>
<reference evidence="2 3" key="1">
    <citation type="submission" date="2024-09" db="EMBL/GenBank/DDBJ databases">
        <title>Laminarin stimulates single cell rates of sulfate reduction while oxygen inhibits transcriptomic activity in coastal marine sediment.</title>
        <authorList>
            <person name="Lindsay M."/>
            <person name="Orcutt B."/>
            <person name="Emerson D."/>
            <person name="Stepanauskas R."/>
            <person name="D'Angelo T."/>
        </authorList>
    </citation>
    <scope>NUCLEOTIDE SEQUENCE [LARGE SCALE GENOMIC DNA]</scope>
    <source>
        <strain evidence="2">SAG AM-311-K15</strain>
    </source>
</reference>
<feature type="domain" description="AB hydrolase-1" evidence="1">
    <location>
        <begin position="89"/>
        <end position="167"/>
    </location>
</feature>
<dbReference type="Gene3D" id="3.40.50.1820">
    <property type="entry name" value="alpha/beta hydrolase"/>
    <property type="match status" value="1"/>
</dbReference>
<evidence type="ECO:0000259" key="1">
    <source>
        <dbReference type="Pfam" id="PF00561"/>
    </source>
</evidence>
<sequence>MDEAIKKPNVLLTLLEVRALAEFGLFCLVWPALTKAPSGDGHTVLIIPGFGVGDTATVPLRYYLRGLGYDAQGWGLGLNLGTNARVRQKLVQRLEALRQSSGRKVSLIGWSLGGVFARELARKFPHHVRLVITLGAPFTGNPQANNLLSLSQLFTGKKFTQQDRDAFEKRQAPPPVPTTAIHSRSDGIIAWQCSLEQESLQTENIEVSSSHFGLVHNPQVAHIIADRLAQKEDDWQPFKRNT</sequence>
<evidence type="ECO:0000313" key="3">
    <source>
        <dbReference type="Proteomes" id="UP001594351"/>
    </source>
</evidence>
<dbReference type="Pfam" id="PF00561">
    <property type="entry name" value="Abhydrolase_1"/>
    <property type="match status" value="1"/>
</dbReference>
<organism evidence="2 3">
    <name type="scientific">candidate division CSSED10-310 bacterium</name>
    <dbReference type="NCBI Taxonomy" id="2855610"/>
    <lineage>
        <taxon>Bacteria</taxon>
        <taxon>Bacteria division CSSED10-310</taxon>
    </lineage>
</organism>
<dbReference type="SUPFAM" id="SSF53474">
    <property type="entry name" value="alpha/beta-Hydrolases"/>
    <property type="match status" value="1"/>
</dbReference>
<keyword evidence="3" id="KW-1185">Reference proteome</keyword>
<proteinExistence type="predicted"/>
<dbReference type="Proteomes" id="UP001594351">
    <property type="component" value="Unassembled WGS sequence"/>
</dbReference>
<dbReference type="EMBL" id="JBHPBY010000455">
    <property type="protein sequence ID" value="MFC1853248.1"/>
    <property type="molecule type" value="Genomic_DNA"/>
</dbReference>